<evidence type="ECO:0000256" key="8">
    <source>
        <dbReference type="ARBA" id="ARBA00023033"/>
    </source>
</evidence>
<dbReference type="InterPro" id="IPR036396">
    <property type="entry name" value="Cyt_P450_sf"/>
</dbReference>
<evidence type="ECO:0000256" key="3">
    <source>
        <dbReference type="ARBA" id="ARBA00010617"/>
    </source>
</evidence>
<comment type="cofactor">
    <cofactor evidence="1 9">
        <name>heme</name>
        <dbReference type="ChEBI" id="CHEBI:30413"/>
    </cofactor>
</comment>
<dbReference type="SUPFAM" id="SSF48264">
    <property type="entry name" value="Cytochrome P450"/>
    <property type="match status" value="1"/>
</dbReference>
<reference evidence="11" key="1">
    <citation type="submission" date="2019-10" db="EMBL/GenBank/DDBJ databases">
        <authorList>
            <person name="Nor Muhammad N."/>
        </authorList>
    </citation>
    <scope>NUCLEOTIDE SEQUENCE</scope>
</reference>
<dbReference type="PANTHER" id="PTHR24305:SF166">
    <property type="entry name" value="CYTOCHROME P450 12A4, MITOCHONDRIAL-RELATED"/>
    <property type="match status" value="1"/>
</dbReference>
<proteinExistence type="inferred from homology"/>
<feature type="binding site" description="axial binding residue" evidence="9">
    <location>
        <position position="433"/>
    </location>
    <ligand>
        <name>heme</name>
        <dbReference type="ChEBI" id="CHEBI:30413"/>
    </ligand>
    <ligandPart>
        <name>Fe</name>
        <dbReference type="ChEBI" id="CHEBI:18248"/>
    </ligandPart>
</feature>
<keyword evidence="8 10" id="KW-0503">Monooxygenase</keyword>
<dbReference type="PROSITE" id="PS00086">
    <property type="entry name" value="CYTOCHROME_P450"/>
    <property type="match status" value="1"/>
</dbReference>
<keyword evidence="5 9" id="KW-0479">Metal-binding</keyword>
<evidence type="ECO:0000313" key="11">
    <source>
        <dbReference type="EMBL" id="VWO99059.1"/>
    </source>
</evidence>
<dbReference type="InterPro" id="IPR002401">
    <property type="entry name" value="Cyt_P450_E_grp-I"/>
</dbReference>
<evidence type="ECO:0000256" key="6">
    <source>
        <dbReference type="ARBA" id="ARBA00023002"/>
    </source>
</evidence>
<evidence type="ECO:0000256" key="7">
    <source>
        <dbReference type="ARBA" id="ARBA00023004"/>
    </source>
</evidence>
<gene>
    <name evidence="11" type="primary">V5XZS6</name>
</gene>
<dbReference type="InterPro" id="IPR017972">
    <property type="entry name" value="Cyt_P450_CS"/>
</dbReference>
<dbReference type="GO" id="GO:0005506">
    <property type="term" value="F:iron ion binding"/>
    <property type="evidence" value="ECO:0007669"/>
    <property type="project" value="InterPro"/>
</dbReference>
<dbReference type="PANTHER" id="PTHR24305">
    <property type="entry name" value="CYTOCHROME P450"/>
    <property type="match status" value="1"/>
</dbReference>
<dbReference type="GO" id="GO:0020037">
    <property type="term" value="F:heme binding"/>
    <property type="evidence" value="ECO:0007669"/>
    <property type="project" value="InterPro"/>
</dbReference>
<evidence type="ECO:0000256" key="4">
    <source>
        <dbReference type="ARBA" id="ARBA00022617"/>
    </source>
</evidence>
<accession>A0A5K1K117</accession>
<organism evidence="11">
    <name type="scientific">Ganoderma boninense</name>
    <dbReference type="NCBI Taxonomy" id="34458"/>
    <lineage>
        <taxon>Eukaryota</taxon>
        <taxon>Fungi</taxon>
        <taxon>Dikarya</taxon>
        <taxon>Basidiomycota</taxon>
        <taxon>Agaricomycotina</taxon>
        <taxon>Agaricomycetes</taxon>
        <taxon>Polyporales</taxon>
        <taxon>Polyporaceae</taxon>
        <taxon>Ganoderma</taxon>
    </lineage>
</organism>
<evidence type="ECO:0000256" key="2">
    <source>
        <dbReference type="ARBA" id="ARBA00005179"/>
    </source>
</evidence>
<evidence type="ECO:0000256" key="10">
    <source>
        <dbReference type="RuleBase" id="RU000461"/>
    </source>
</evidence>
<keyword evidence="7 9" id="KW-0408">Iron</keyword>
<keyword evidence="6 10" id="KW-0560">Oxidoreductase</keyword>
<dbReference type="AlphaFoldDB" id="A0A5K1K117"/>
<evidence type="ECO:0000256" key="9">
    <source>
        <dbReference type="PIRSR" id="PIRSR602401-1"/>
    </source>
</evidence>
<comment type="pathway">
    <text evidence="2">Secondary metabolite biosynthesis.</text>
</comment>
<sequence length="496" mass="55900">MSLYLLAGFISFGIIWLGLRSRKSKGIKRIRRPPSPSFLFGHEAALARQEEVGAMEFQWIKEYGTTWRTRGVFGAIQHVFHKSGYNYTKKTSQNFMQWIMAGPGVATVLGEDHHRHRKIMQPAFSATQLRGFLPLFQRIVGKLSEKLKGELVATGELDIMINKWLARATLDVIGEAAFDYDYNTLDDGGSTLSKGYENIAKDVYFQPSNAIILFRAAWDYIPMPILKLFRYLPGEPFTRLRNLNYLFRQYGKQILRELSQEIHSERNLNSKDVMTILIKANSSADASTRLDDEELIAEMFTLTAAGNETTSKTIAFALYELARTPHRARANSETLRLHPIAIGIPRVAVKDDVIPLSRLIVSTTGEAVSEIPVKAGQVFYASFSAYQRLPEIWGEDADEWNPDRFSRLETTKQPTNVGVFANLLTFSTGVRGCIGWRFALIEMQAFLGDLVETFQFHLPTEKVEIQCAPAGIEMVPIVRGKPELGSALPLRISLVQ</sequence>
<dbReference type="InterPro" id="IPR001128">
    <property type="entry name" value="Cyt_P450"/>
</dbReference>
<dbReference type="PRINTS" id="PR00463">
    <property type="entry name" value="EP450I"/>
</dbReference>
<dbReference type="InterPro" id="IPR050121">
    <property type="entry name" value="Cytochrome_P450_monoxygenase"/>
</dbReference>
<comment type="similarity">
    <text evidence="3 10">Belongs to the cytochrome P450 family.</text>
</comment>
<dbReference type="PRINTS" id="PR00385">
    <property type="entry name" value="P450"/>
</dbReference>
<dbReference type="Pfam" id="PF00067">
    <property type="entry name" value="p450"/>
    <property type="match status" value="2"/>
</dbReference>
<evidence type="ECO:0000256" key="1">
    <source>
        <dbReference type="ARBA" id="ARBA00001971"/>
    </source>
</evidence>
<dbReference type="EMBL" id="LR727374">
    <property type="protein sequence ID" value="VWO99059.1"/>
    <property type="molecule type" value="Genomic_DNA"/>
</dbReference>
<evidence type="ECO:0000256" key="5">
    <source>
        <dbReference type="ARBA" id="ARBA00022723"/>
    </source>
</evidence>
<dbReference type="Gene3D" id="1.10.630.10">
    <property type="entry name" value="Cytochrome P450"/>
    <property type="match status" value="2"/>
</dbReference>
<protein>
    <submittedName>
        <fullName evidence="11">Cytochrome P450 monooxygenase AKT7 )</fullName>
        <ecNumber evidence="11">1.-.-.-</ecNumber>
    </submittedName>
</protein>
<name>A0A5K1K117_9APHY</name>
<dbReference type="GO" id="GO:0004497">
    <property type="term" value="F:monooxygenase activity"/>
    <property type="evidence" value="ECO:0007669"/>
    <property type="project" value="UniProtKB-KW"/>
</dbReference>
<keyword evidence="4 9" id="KW-0349">Heme</keyword>
<dbReference type="EC" id="1.-.-.-" evidence="11"/>
<dbReference type="GO" id="GO:0016705">
    <property type="term" value="F:oxidoreductase activity, acting on paired donors, with incorporation or reduction of molecular oxygen"/>
    <property type="evidence" value="ECO:0007669"/>
    <property type="project" value="InterPro"/>
</dbReference>